<dbReference type="EMBL" id="NQWH01000034">
    <property type="protein sequence ID" value="PHP26537.1"/>
    <property type="molecule type" value="Genomic_DNA"/>
</dbReference>
<dbReference type="Proteomes" id="UP000221860">
    <property type="component" value="Unassembled WGS sequence"/>
</dbReference>
<protein>
    <submittedName>
        <fullName evidence="1">Uncharacterized protein</fullName>
    </submittedName>
</protein>
<organism evidence="1 2">
    <name type="scientific">Limimaricola cinnabarinus</name>
    <dbReference type="NCBI Taxonomy" id="1125964"/>
    <lineage>
        <taxon>Bacteria</taxon>
        <taxon>Pseudomonadati</taxon>
        <taxon>Pseudomonadota</taxon>
        <taxon>Alphaproteobacteria</taxon>
        <taxon>Rhodobacterales</taxon>
        <taxon>Paracoccaceae</taxon>
        <taxon>Limimaricola</taxon>
    </lineage>
</organism>
<evidence type="ECO:0000313" key="1">
    <source>
        <dbReference type="EMBL" id="PHP26537.1"/>
    </source>
</evidence>
<name>A0A2G1MCT7_9RHOB</name>
<comment type="caution">
    <text evidence="1">The sequence shown here is derived from an EMBL/GenBank/DDBJ whole genome shotgun (WGS) entry which is preliminary data.</text>
</comment>
<dbReference type="AlphaFoldDB" id="A0A2G1MCT7"/>
<reference evidence="1 2" key="1">
    <citation type="submission" date="2017-08" db="EMBL/GenBank/DDBJ databases">
        <title>Draft Genome Sequence of Loktanella cinnabarina Strain XM1, Isolated from Coastal Surface Water.</title>
        <authorList>
            <person name="Ma R."/>
            <person name="Wang J."/>
            <person name="Wang Q."/>
            <person name="Ma Z."/>
            <person name="Li J."/>
            <person name="Chen L."/>
        </authorList>
    </citation>
    <scope>NUCLEOTIDE SEQUENCE [LARGE SCALE GENOMIC DNA]</scope>
    <source>
        <strain evidence="1 2">XM1</strain>
    </source>
</reference>
<keyword evidence="2" id="KW-1185">Reference proteome</keyword>
<sequence length="68" mass="7610">MTTWPQLTTERFTDGQLTTVSAAQAVLEEAYPEVEPQSHSETLNNLWQEDSTMMQLVDAVGLKLLSLD</sequence>
<proteinExistence type="predicted"/>
<gene>
    <name evidence="1" type="ORF">CJ301_15935</name>
</gene>
<accession>A0A2G1MCT7</accession>
<dbReference type="RefSeq" id="WP_099278363.1">
    <property type="nucleotide sequence ID" value="NZ_KZ304974.1"/>
</dbReference>
<evidence type="ECO:0000313" key="2">
    <source>
        <dbReference type="Proteomes" id="UP000221860"/>
    </source>
</evidence>